<reference evidence="3" key="1">
    <citation type="submission" date="2023-12" db="EMBL/GenBank/DDBJ databases">
        <title>Novel species in genus Nocardioides.</title>
        <authorList>
            <person name="Zhou H."/>
        </authorList>
    </citation>
    <scope>NUCLEOTIDE SEQUENCE [LARGE SCALE GENOMIC DNA]</scope>
    <source>
        <strain evidence="3">HM61</strain>
    </source>
</reference>
<dbReference type="EMBL" id="CP141059">
    <property type="protein sequence ID" value="WQQ26994.1"/>
    <property type="molecule type" value="Genomic_DNA"/>
</dbReference>
<dbReference type="RefSeq" id="WP_322937690.1">
    <property type="nucleotide sequence ID" value="NZ_CP141059.1"/>
</dbReference>
<sequence>MPLRSTIIGAASGVVLLAGVVGFAVGLPEVTGDEAEPAAETEDQAADASSTPAAELIPESLLGGALVRYPEIDPQMQSVSDEVEQFGGDKLADVFDTDVAVGIYATPDLQVQVAVTVYNGESGLFLQKGPPVPPNLAASQQTISDIVRQGDSVCIAQWEAQAFEQEGPPFQTQCQRVVDGRTVNVYATPGLTIEQTAELVDDVVSQAGLD</sequence>
<name>A0ABZ0ZRN5_9ACTN</name>
<accession>A0ABZ0ZRN5</accession>
<evidence type="ECO:0000313" key="3">
    <source>
        <dbReference type="Proteomes" id="UP001327225"/>
    </source>
</evidence>
<evidence type="ECO:0000313" key="2">
    <source>
        <dbReference type="EMBL" id="WQQ26994.1"/>
    </source>
</evidence>
<gene>
    <name evidence="2" type="ORF">SHK19_01885</name>
</gene>
<feature type="compositionally biased region" description="Acidic residues" evidence="1">
    <location>
        <begin position="34"/>
        <end position="45"/>
    </location>
</feature>
<dbReference type="Proteomes" id="UP001327225">
    <property type="component" value="Chromosome"/>
</dbReference>
<protein>
    <recommendedName>
        <fullName evidence="4">Sensor domain-containing protein</fullName>
    </recommendedName>
</protein>
<evidence type="ECO:0000256" key="1">
    <source>
        <dbReference type="SAM" id="MobiDB-lite"/>
    </source>
</evidence>
<proteinExistence type="predicted"/>
<keyword evidence="3" id="KW-1185">Reference proteome</keyword>
<evidence type="ECO:0008006" key="4">
    <source>
        <dbReference type="Google" id="ProtNLM"/>
    </source>
</evidence>
<feature type="region of interest" description="Disordered" evidence="1">
    <location>
        <begin position="34"/>
        <end position="53"/>
    </location>
</feature>
<organism evidence="2 3">
    <name type="scientific">Nocardioides bizhenqiangii</name>
    <dbReference type="NCBI Taxonomy" id="3095076"/>
    <lineage>
        <taxon>Bacteria</taxon>
        <taxon>Bacillati</taxon>
        <taxon>Actinomycetota</taxon>
        <taxon>Actinomycetes</taxon>
        <taxon>Propionibacteriales</taxon>
        <taxon>Nocardioidaceae</taxon>
        <taxon>Nocardioides</taxon>
    </lineage>
</organism>